<feature type="domain" description="LamG-like jellyroll fold" evidence="5">
    <location>
        <begin position="409"/>
        <end position="535"/>
    </location>
</feature>
<dbReference type="InterPro" id="IPR013320">
    <property type="entry name" value="ConA-like_dom_sf"/>
</dbReference>
<dbReference type="PANTHER" id="PTHR42535:SF2">
    <property type="entry name" value="CHROMOSOME UNDETERMINED SCAFFOLD_146, WHOLE GENOME SHOTGUN SEQUENCE"/>
    <property type="match status" value="1"/>
</dbReference>
<feature type="compositionally biased region" description="Low complexity" evidence="3">
    <location>
        <begin position="604"/>
        <end position="722"/>
    </location>
</feature>
<name>A0A2H3KRL6_9CHLR</name>
<accession>A0A2H3KRL6</accession>
<feature type="domain" description="LamG-like jellyroll fold" evidence="5">
    <location>
        <begin position="771"/>
        <end position="897"/>
    </location>
</feature>
<dbReference type="Proteomes" id="UP000220922">
    <property type="component" value="Unassembled WGS sequence"/>
</dbReference>
<evidence type="ECO:0000256" key="2">
    <source>
        <dbReference type="ARBA" id="ARBA00023157"/>
    </source>
</evidence>
<feature type="domain" description="Laminin G" evidence="4">
    <location>
        <begin position="64"/>
        <end position="240"/>
    </location>
</feature>
<feature type="domain" description="Laminin G" evidence="4">
    <location>
        <begin position="771"/>
        <end position="892"/>
    </location>
</feature>
<keyword evidence="1" id="KW-0732">Signal</keyword>
<reference evidence="6 7" key="1">
    <citation type="submission" date="2016-05" db="EMBL/GenBank/DDBJ databases">
        <authorList>
            <person name="Lavstsen T."/>
            <person name="Jespersen J.S."/>
        </authorList>
    </citation>
    <scope>NUCLEOTIDE SEQUENCE [LARGE SCALE GENOMIC DNA]</scope>
    <source>
        <strain evidence="6 7">B7-9</strain>
    </source>
</reference>
<evidence type="ECO:0000259" key="5">
    <source>
        <dbReference type="SMART" id="SM00560"/>
    </source>
</evidence>
<protein>
    <recommendedName>
        <fullName evidence="8">LamG-like jellyroll fold domain-containing protein</fullName>
    </recommendedName>
</protein>
<keyword evidence="2" id="KW-1015">Disulfide bond</keyword>
<feature type="domain" description="Laminin G" evidence="4">
    <location>
        <begin position="409"/>
        <end position="530"/>
    </location>
</feature>
<evidence type="ECO:0000313" key="7">
    <source>
        <dbReference type="Proteomes" id="UP000220922"/>
    </source>
</evidence>
<feature type="compositionally biased region" description="Polar residues" evidence="3">
    <location>
        <begin position="723"/>
        <end position="739"/>
    </location>
</feature>
<dbReference type="SMART" id="SM00282">
    <property type="entry name" value="LamG"/>
    <property type="match status" value="3"/>
</dbReference>
<evidence type="ECO:0000259" key="4">
    <source>
        <dbReference type="SMART" id="SM00282"/>
    </source>
</evidence>
<evidence type="ECO:0008006" key="8">
    <source>
        <dbReference type="Google" id="ProtNLM"/>
    </source>
</evidence>
<dbReference type="EMBL" id="LYXE01000200">
    <property type="protein sequence ID" value="PDV96462.1"/>
    <property type="molecule type" value="Genomic_DNA"/>
</dbReference>
<gene>
    <name evidence="6" type="ORF">A9Q02_07135</name>
</gene>
<dbReference type="SUPFAM" id="SSF49899">
    <property type="entry name" value="Concanavalin A-like lectins/glucanases"/>
    <property type="match status" value="3"/>
</dbReference>
<comment type="caution">
    <text evidence="6">The sequence shown here is derived from an EMBL/GenBank/DDBJ whole genome shotgun (WGS) entry which is preliminary data.</text>
</comment>
<organism evidence="6 7">
    <name type="scientific">Candidatus Chloroploca asiatica</name>
    <dbReference type="NCBI Taxonomy" id="1506545"/>
    <lineage>
        <taxon>Bacteria</taxon>
        <taxon>Bacillati</taxon>
        <taxon>Chloroflexota</taxon>
        <taxon>Chloroflexia</taxon>
        <taxon>Chloroflexales</taxon>
        <taxon>Chloroflexineae</taxon>
        <taxon>Oscillochloridaceae</taxon>
        <taxon>Candidatus Chloroploca</taxon>
    </lineage>
</organism>
<dbReference type="SMART" id="SM00560">
    <property type="entry name" value="LamGL"/>
    <property type="match status" value="2"/>
</dbReference>
<dbReference type="OrthoDB" id="135806at2"/>
<feature type="compositionally biased region" description="Low complexity" evidence="3">
    <location>
        <begin position="314"/>
        <end position="375"/>
    </location>
</feature>
<dbReference type="InterPro" id="IPR006558">
    <property type="entry name" value="LamG-like"/>
</dbReference>
<feature type="region of interest" description="Disordered" evidence="3">
    <location>
        <begin position="582"/>
        <end position="739"/>
    </location>
</feature>
<feature type="region of interest" description="Disordered" evidence="3">
    <location>
        <begin position="275"/>
        <end position="375"/>
    </location>
</feature>
<dbReference type="Gene3D" id="2.60.120.200">
    <property type="match status" value="3"/>
</dbReference>
<dbReference type="PANTHER" id="PTHR42535">
    <property type="entry name" value="OOKINETE PROTEIN, PUTATIVE-RELATED"/>
    <property type="match status" value="1"/>
</dbReference>
<dbReference type="InterPro" id="IPR001791">
    <property type="entry name" value="Laminin_G"/>
</dbReference>
<dbReference type="AlphaFoldDB" id="A0A2H3KRL6"/>
<feature type="compositionally biased region" description="Polar residues" evidence="3">
    <location>
        <begin position="286"/>
        <end position="306"/>
    </location>
</feature>
<dbReference type="RefSeq" id="WP_097655499.1">
    <property type="nucleotide sequence ID" value="NZ_LYXE01000200.1"/>
</dbReference>
<evidence type="ECO:0000313" key="6">
    <source>
        <dbReference type="EMBL" id="PDV96462.1"/>
    </source>
</evidence>
<sequence length="961" mass="99201">MIVLPLLGGIFAMPPSIIAQDSASTSLRFYGSGRDDLDRVKLPLGDLDASFALTRSAPLNVGVDEFTIELWFKASAVENPAPAQACGSNNNWIYGNILLDRDRFNDRGRKFGLAIAGGRLIWGVVPGGDETFFTLCGTTNVLDEQWHHLALQRRASDGRLWMFLDGRLEAEAIGFSGDLSYPLGVTPSVPGEPWCAGPGGSWEGVCRNDPYVILGAEKHDAGPEYPSFSGLLDDLRISNIVRYGANFTRPSAPHPADANTVALYRFDEGVGTSIGDSSGAAGGPSNGTLIPRNSATSAEHWSTDTPFGSLPIITTTLTPTATNTPTQSATNTPTTPATNTPTTPATNTPTTPATSTPTPTSVPLATSTPLPTSTAFPTNTPLPAGTNFALAFDGLIDILRGSQVPGLTGAQTIELWVNPTTANQTVVLVASTDDTTGWSLELNNGRATWWVMTSATGWRSVAHPTALPLNTWSHLAVSYSNGNATVFVNGTAGPTTALGTLTVGPQMLIGGAPGYGFFAGQLDELRLSNVARYSSPFTRPSSGLSLDANTLALYRFNEGSGQTTADASGLAPTLTFGASSAVGADDPTWVNSTAPTGGDGAVSTPTSTPTTPATNTPTTPATNTPTTPATNTPTTPATNTPTTPATNTPTTPATNTPTTPATNTPTTPATNTPTTPATNTPTTPATNTPTTPATNTPTTPATNTPTTPATNTPTTPATNTPTSVPLATNTPLPTSTAFPTNTPLPAGTNFALAFDGLIDILRGSQVPGLTGAQTIELWVNPTTANQTVVLVASTDDTTGWSLELNNGRATWWVMTSATGWRSVAHPTALPLNTWSHLAVSYSNGNATVFVNGTAGPTTALGTLTVGPQMLIGGAPGYGFFAGQLDELRLSNVARYSSPFTRPSSGLSLDANTLALYRFNEGSGQTTADASGLAPTLTFGASSAVGADDPTWVNSTAPTSRE</sequence>
<evidence type="ECO:0000256" key="1">
    <source>
        <dbReference type="ARBA" id="ARBA00022729"/>
    </source>
</evidence>
<dbReference type="Pfam" id="PF13385">
    <property type="entry name" value="Laminin_G_3"/>
    <property type="match status" value="3"/>
</dbReference>
<keyword evidence="7" id="KW-1185">Reference proteome</keyword>
<proteinExistence type="predicted"/>
<evidence type="ECO:0000256" key="3">
    <source>
        <dbReference type="SAM" id="MobiDB-lite"/>
    </source>
</evidence>